<dbReference type="EMBL" id="BARS01036194">
    <property type="protein sequence ID" value="GAG26735.1"/>
    <property type="molecule type" value="Genomic_DNA"/>
</dbReference>
<keyword evidence="1" id="KW-1133">Transmembrane helix</keyword>
<reference evidence="2" key="1">
    <citation type="journal article" date="2014" name="Front. Microbiol.">
        <title>High frequency of phylogenetically diverse reductive dehalogenase-homologous genes in deep subseafloor sedimentary metagenomes.</title>
        <authorList>
            <person name="Kawai M."/>
            <person name="Futagami T."/>
            <person name="Toyoda A."/>
            <person name="Takaki Y."/>
            <person name="Nishi S."/>
            <person name="Hori S."/>
            <person name="Arai W."/>
            <person name="Tsubouchi T."/>
            <person name="Morono Y."/>
            <person name="Uchiyama I."/>
            <person name="Ito T."/>
            <person name="Fujiyama A."/>
            <person name="Inagaki F."/>
            <person name="Takami H."/>
        </authorList>
    </citation>
    <scope>NUCLEOTIDE SEQUENCE</scope>
    <source>
        <strain evidence="2">Expedition CK06-06</strain>
    </source>
</reference>
<dbReference type="AlphaFoldDB" id="X0W812"/>
<comment type="caution">
    <text evidence="2">The sequence shown here is derived from an EMBL/GenBank/DDBJ whole genome shotgun (WGS) entry which is preliminary data.</text>
</comment>
<evidence type="ECO:0008006" key="3">
    <source>
        <dbReference type="Google" id="ProtNLM"/>
    </source>
</evidence>
<proteinExistence type="predicted"/>
<protein>
    <recommendedName>
        <fullName evidence="3">Type II secretion system protein GspG C-terminal domain-containing protein</fullName>
    </recommendedName>
</protein>
<gene>
    <name evidence="2" type="ORF">S01H1_55662</name>
</gene>
<keyword evidence="1" id="KW-0472">Membrane</keyword>
<accession>X0W812</accession>
<evidence type="ECO:0000256" key="1">
    <source>
        <dbReference type="SAM" id="Phobius"/>
    </source>
</evidence>
<sequence length="149" mass="17515">MNRRQKAILTNIVTVIIVTVFAVLVLINFKDWVNRSEAIRAMEHLGQVALQYRKERGLVPPRSYVDRVREELPGSVRLGNLQYRRLWIDFESSGDEILAYVKKEYHSSFFSDGFIVLRLDGRVEWMGEKKFKELLAQQQSPMEIQMLQQ</sequence>
<evidence type="ECO:0000313" key="2">
    <source>
        <dbReference type="EMBL" id="GAG26735.1"/>
    </source>
</evidence>
<feature type="transmembrane region" description="Helical" evidence="1">
    <location>
        <begin position="7"/>
        <end position="27"/>
    </location>
</feature>
<name>X0W812_9ZZZZ</name>
<organism evidence="2">
    <name type="scientific">marine sediment metagenome</name>
    <dbReference type="NCBI Taxonomy" id="412755"/>
    <lineage>
        <taxon>unclassified sequences</taxon>
        <taxon>metagenomes</taxon>
        <taxon>ecological metagenomes</taxon>
    </lineage>
</organism>
<keyword evidence="1" id="KW-0812">Transmembrane</keyword>